<evidence type="ECO:0000259" key="1">
    <source>
        <dbReference type="Pfam" id="PF23558"/>
    </source>
</evidence>
<keyword evidence="3" id="KW-1185">Reference proteome</keyword>
<feature type="domain" description="Prolyl 4-hydroxylase peptide-substrate-binding" evidence="1">
    <location>
        <begin position="18"/>
        <end position="73"/>
    </location>
</feature>
<sequence length="76" mass="9016">MANGEIDLKFRSQKLTSDECYHIGHLAYTNNDFHYALMWMQEALDRFDEKNKRALIRRIDILDHLSNATFQADIIE</sequence>
<proteinExistence type="predicted"/>
<comment type="caution">
    <text evidence="2">The sequence shown here is derived from an EMBL/GenBank/DDBJ whole genome shotgun (WGS) entry which is preliminary data.</text>
</comment>
<evidence type="ECO:0000313" key="2">
    <source>
        <dbReference type="EMBL" id="CAF4282383.1"/>
    </source>
</evidence>
<evidence type="ECO:0000313" key="3">
    <source>
        <dbReference type="Proteomes" id="UP000663873"/>
    </source>
</evidence>
<dbReference type="InterPro" id="IPR059068">
    <property type="entry name" value="TPR_P4H"/>
</dbReference>
<gene>
    <name evidence="2" type="ORF">UJA718_LOCUS11474</name>
</gene>
<dbReference type="EMBL" id="CAJOBP010001411">
    <property type="protein sequence ID" value="CAF4282383.1"/>
    <property type="molecule type" value="Genomic_DNA"/>
</dbReference>
<protein>
    <recommendedName>
        <fullName evidence="1">Prolyl 4-hydroxylase peptide-substrate-binding domain-containing protein</fullName>
    </recommendedName>
</protein>
<accession>A0A820GTF8</accession>
<dbReference type="InterPro" id="IPR011990">
    <property type="entry name" value="TPR-like_helical_dom_sf"/>
</dbReference>
<dbReference type="Pfam" id="PF23558">
    <property type="entry name" value="TPR_P4H"/>
    <property type="match status" value="1"/>
</dbReference>
<dbReference type="Gene3D" id="1.25.40.10">
    <property type="entry name" value="Tetratricopeptide repeat domain"/>
    <property type="match status" value="1"/>
</dbReference>
<name>A0A820GTF8_9BILA</name>
<dbReference type="Proteomes" id="UP000663873">
    <property type="component" value="Unassembled WGS sequence"/>
</dbReference>
<dbReference type="AlphaFoldDB" id="A0A820GTF8"/>
<reference evidence="2" key="1">
    <citation type="submission" date="2021-02" db="EMBL/GenBank/DDBJ databases">
        <authorList>
            <person name="Nowell W R."/>
        </authorList>
    </citation>
    <scope>NUCLEOTIDE SEQUENCE</scope>
</reference>
<organism evidence="2 3">
    <name type="scientific">Rotaria socialis</name>
    <dbReference type="NCBI Taxonomy" id="392032"/>
    <lineage>
        <taxon>Eukaryota</taxon>
        <taxon>Metazoa</taxon>
        <taxon>Spiralia</taxon>
        <taxon>Gnathifera</taxon>
        <taxon>Rotifera</taxon>
        <taxon>Eurotatoria</taxon>
        <taxon>Bdelloidea</taxon>
        <taxon>Philodinida</taxon>
        <taxon>Philodinidae</taxon>
        <taxon>Rotaria</taxon>
    </lineage>
</organism>